<accession>A0A0R1TX91</accession>
<evidence type="ECO:0000313" key="2">
    <source>
        <dbReference type="Proteomes" id="UP000051324"/>
    </source>
</evidence>
<dbReference type="PATRIC" id="fig|1423724.4.peg.704"/>
<name>A0A0R1TX91_9LACO</name>
<sequence>MINTHHYQAMYYSDGSFAGINEMVFNFKPWLDWYLKETGQHLVGGNAGKMMPDVTTGASKNASATGNTRC</sequence>
<reference evidence="1 2" key="1">
    <citation type="journal article" date="2015" name="Genome Announc.">
        <title>Expanding the biotechnology potential of lactobacilli through comparative genomics of 213 strains and associated genera.</title>
        <authorList>
            <person name="Sun Z."/>
            <person name="Harris H.M."/>
            <person name="McCann A."/>
            <person name="Guo C."/>
            <person name="Argimon S."/>
            <person name="Zhang W."/>
            <person name="Yang X."/>
            <person name="Jeffery I.B."/>
            <person name="Cooney J.C."/>
            <person name="Kagawa T.F."/>
            <person name="Liu W."/>
            <person name="Song Y."/>
            <person name="Salvetti E."/>
            <person name="Wrobel A."/>
            <person name="Rasinkangas P."/>
            <person name="Parkhill J."/>
            <person name="Rea M.C."/>
            <person name="O'Sullivan O."/>
            <person name="Ritari J."/>
            <person name="Douillard F.P."/>
            <person name="Paul Ross R."/>
            <person name="Yang R."/>
            <person name="Briner A.E."/>
            <person name="Felis G.E."/>
            <person name="de Vos W.M."/>
            <person name="Barrangou R."/>
            <person name="Klaenhammer T.R."/>
            <person name="Caufield P.W."/>
            <person name="Cui Y."/>
            <person name="Zhang H."/>
            <person name="O'Toole P.W."/>
        </authorList>
    </citation>
    <scope>NUCLEOTIDE SEQUENCE [LARGE SCALE GENOMIC DNA]</scope>
    <source>
        <strain evidence="1 2">DSM 16634</strain>
    </source>
</reference>
<evidence type="ECO:0000313" key="1">
    <source>
        <dbReference type="EMBL" id="KRL83416.1"/>
    </source>
</evidence>
<dbReference type="EMBL" id="AZFT01000053">
    <property type="protein sequence ID" value="KRL83416.1"/>
    <property type="molecule type" value="Genomic_DNA"/>
</dbReference>
<comment type="caution">
    <text evidence="1">The sequence shown here is derived from an EMBL/GenBank/DDBJ whole genome shotgun (WGS) entry which is preliminary data.</text>
</comment>
<dbReference type="STRING" id="1423724.FC32_GL000667"/>
<proteinExistence type="predicted"/>
<organism evidence="1 2">
    <name type="scientific">Ligilactobacillus apodemi DSM 16634 = JCM 16172</name>
    <dbReference type="NCBI Taxonomy" id="1423724"/>
    <lineage>
        <taxon>Bacteria</taxon>
        <taxon>Bacillati</taxon>
        <taxon>Bacillota</taxon>
        <taxon>Bacilli</taxon>
        <taxon>Lactobacillales</taxon>
        <taxon>Lactobacillaceae</taxon>
        <taxon>Ligilactobacillus</taxon>
    </lineage>
</organism>
<protein>
    <submittedName>
        <fullName evidence="1">Uncharacterized protein</fullName>
    </submittedName>
</protein>
<dbReference type="eggNOG" id="COG2461">
    <property type="taxonomic scope" value="Bacteria"/>
</dbReference>
<gene>
    <name evidence="1" type="ORF">FC32_GL000667</name>
</gene>
<dbReference type="AlphaFoldDB" id="A0A0R1TX91"/>
<dbReference type="Proteomes" id="UP000051324">
    <property type="component" value="Unassembled WGS sequence"/>
</dbReference>
<keyword evidence="2" id="KW-1185">Reference proteome</keyword>